<sequence>MAEKNEIHNEFSGLAATSFQIGVNNGPISVTSPSNPSGLNGTQAERLRGLAGAVRSASERELEKWGLRDRDALPVRWRTAEENLFDYWEKIGADGTPVSLAGQFTAIRKTYEAVESRRLVVLGRAGAGKTVLAHRLILDLLKNSPLGPVPVLFGLGDWNPATELRCWLAEHLARDFLFLDTRDPTTKMKLAEVFIERGLVVPVLDGFDELPEQHHAAAIRQISTLDLPLIVTSRPAEYARAAHEIKAVGGAAAIALEDLPLDKTREYLRQSTGKPRGHAWDAVFEQLRTAPGDPASRNLTAVLTSPLMVMLARTVYNDNPGHQPGELLNAAHFPEAEDLEDHLLDAYVETVYARRTGPRKSRTPNWSPGRARRWLGYLATHLQDRDTHDLTWWELPAALHRWTRILVTAAIGGIAVGTAHGFVVGAANGLADGFVGGFAVGFAVVFAVVFPAGFAAALVNEARFSRARTGREPERLRLSLSLRRRGREPRARMMTHLKESTFEFITGFAFGFAFGLALGFAGGFAYVLAYGLAVGIAFGLPSVVVSALGDTYDSRATDPWTLLTRDRTVTLVRTVATTALAVGIAYGFLAESGDVLLIGLVFGPVFGIVRLVLSAWGSWLLFARLWLPLTGRLPWRPKRFLEDAYERGVLRRTGSVYQLRHVRLRDHLAIHYRSRRRTGSQARTTLDQLP</sequence>
<dbReference type="PROSITE" id="PS50837">
    <property type="entry name" value="NACHT"/>
    <property type="match status" value="1"/>
</dbReference>
<dbReference type="Pfam" id="PF05729">
    <property type="entry name" value="NACHT"/>
    <property type="match status" value="1"/>
</dbReference>
<feature type="transmembrane region" description="Helical" evidence="1">
    <location>
        <begin position="527"/>
        <end position="549"/>
    </location>
</feature>
<protein>
    <submittedName>
        <fullName evidence="3">NACHT domain-containing protein</fullName>
    </submittedName>
</protein>
<dbReference type="SUPFAM" id="SSF52540">
    <property type="entry name" value="P-loop containing nucleoside triphosphate hydrolases"/>
    <property type="match status" value="1"/>
</dbReference>
<dbReference type="InterPro" id="IPR027417">
    <property type="entry name" value="P-loop_NTPase"/>
</dbReference>
<feature type="transmembrane region" description="Helical" evidence="1">
    <location>
        <begin position="405"/>
        <end position="427"/>
    </location>
</feature>
<feature type="transmembrane region" description="Helical" evidence="1">
    <location>
        <begin position="433"/>
        <end position="459"/>
    </location>
</feature>
<proteinExistence type="predicted"/>
<feature type="transmembrane region" description="Helical" evidence="1">
    <location>
        <begin position="570"/>
        <end position="589"/>
    </location>
</feature>
<dbReference type="EMBL" id="JBHTCJ010000001">
    <property type="protein sequence ID" value="MFC7339903.1"/>
    <property type="molecule type" value="Genomic_DNA"/>
</dbReference>
<evidence type="ECO:0000313" key="3">
    <source>
        <dbReference type="EMBL" id="MFC7339903.1"/>
    </source>
</evidence>
<comment type="caution">
    <text evidence="3">The sequence shown here is derived from an EMBL/GenBank/DDBJ whole genome shotgun (WGS) entry which is preliminary data.</text>
</comment>
<evidence type="ECO:0000313" key="4">
    <source>
        <dbReference type="Proteomes" id="UP001596504"/>
    </source>
</evidence>
<evidence type="ECO:0000259" key="2">
    <source>
        <dbReference type="PROSITE" id="PS50837"/>
    </source>
</evidence>
<dbReference type="Proteomes" id="UP001596504">
    <property type="component" value="Unassembled WGS sequence"/>
</dbReference>
<gene>
    <name evidence="3" type="ORF">ACFQRI_00655</name>
</gene>
<dbReference type="InterPro" id="IPR007111">
    <property type="entry name" value="NACHT_NTPase"/>
</dbReference>
<keyword evidence="1" id="KW-1133">Transmembrane helix</keyword>
<feature type="transmembrane region" description="Helical" evidence="1">
    <location>
        <begin position="595"/>
        <end position="622"/>
    </location>
</feature>
<feature type="domain" description="NACHT" evidence="2">
    <location>
        <begin position="117"/>
        <end position="210"/>
    </location>
</feature>
<name>A0ABW2LBR0_9PSEU</name>
<keyword evidence="4" id="KW-1185">Reference proteome</keyword>
<evidence type="ECO:0000256" key="1">
    <source>
        <dbReference type="SAM" id="Phobius"/>
    </source>
</evidence>
<organism evidence="3 4">
    <name type="scientific">Saccharopolyspora griseoalba</name>
    <dbReference type="NCBI Taxonomy" id="1431848"/>
    <lineage>
        <taxon>Bacteria</taxon>
        <taxon>Bacillati</taxon>
        <taxon>Actinomycetota</taxon>
        <taxon>Actinomycetes</taxon>
        <taxon>Pseudonocardiales</taxon>
        <taxon>Pseudonocardiaceae</taxon>
        <taxon>Saccharopolyspora</taxon>
    </lineage>
</organism>
<keyword evidence="1" id="KW-0812">Transmembrane</keyword>
<reference evidence="4" key="1">
    <citation type="journal article" date="2019" name="Int. J. Syst. Evol. Microbiol.">
        <title>The Global Catalogue of Microorganisms (GCM) 10K type strain sequencing project: providing services to taxonomists for standard genome sequencing and annotation.</title>
        <authorList>
            <consortium name="The Broad Institute Genomics Platform"/>
            <consortium name="The Broad Institute Genome Sequencing Center for Infectious Disease"/>
            <person name="Wu L."/>
            <person name="Ma J."/>
        </authorList>
    </citation>
    <scope>NUCLEOTIDE SEQUENCE [LARGE SCALE GENOMIC DNA]</scope>
    <source>
        <strain evidence="4">WLHS5</strain>
    </source>
</reference>
<dbReference type="Gene3D" id="3.40.50.300">
    <property type="entry name" value="P-loop containing nucleotide triphosphate hydrolases"/>
    <property type="match status" value="1"/>
</dbReference>
<dbReference type="RefSeq" id="WP_380662863.1">
    <property type="nucleotide sequence ID" value="NZ_JBHTCJ010000001.1"/>
</dbReference>
<keyword evidence="1" id="KW-0472">Membrane</keyword>
<accession>A0ABW2LBR0</accession>
<feature type="transmembrane region" description="Helical" evidence="1">
    <location>
        <begin position="502"/>
        <end position="521"/>
    </location>
</feature>